<sequence>MGNTLSESFHERTTNLKNCNLKTYIQGQGFPVLCLHGHPGSGSSMSVFTSHLSNNYQTIAPDLRGYGKSRFPGNFNMQDHLEDLENLLEQYKIEKCLVLGWSLGGILAMELALRLPERITGLVLIATSAKPRGNHPSISLQDNIYTGIAGILNIIKPGWQWNIDTFAKKSLFRYLIQQHTPSTYKHIASSAVPAFLQTSPAATRALMTAISNGYNRLPDLYQIQCPSIVLAAAEDRHITADSSLETSKYLKSCDWKCYPNTAHLFPWEIPGELLNDIDTWIVEHPEVTLF</sequence>
<dbReference type="Gene3D" id="3.40.50.1820">
    <property type="entry name" value="alpha/beta hydrolase"/>
    <property type="match status" value="1"/>
</dbReference>
<evidence type="ECO:0000259" key="1">
    <source>
        <dbReference type="Pfam" id="PF00561"/>
    </source>
</evidence>
<reference evidence="2 3" key="1">
    <citation type="submission" date="2017-08" db="EMBL/GenBank/DDBJ databases">
        <title>Draft genome sequence of filamentous cyanobacterium Calothrix elsteri CCALA 953.</title>
        <authorList>
            <person name="Gagunashvili A.N."/>
            <person name="Elster J."/>
            <person name="Andresson O.S."/>
        </authorList>
    </citation>
    <scope>NUCLEOTIDE SEQUENCE [LARGE SCALE GENOMIC DNA]</scope>
    <source>
        <strain evidence="2 3">CCALA 953</strain>
    </source>
</reference>
<dbReference type="EMBL" id="NTFS01000364">
    <property type="protein sequence ID" value="PAX51610.1"/>
    <property type="molecule type" value="Genomic_DNA"/>
</dbReference>
<comment type="caution">
    <text evidence="2">The sequence shown here is derived from an EMBL/GenBank/DDBJ whole genome shotgun (WGS) entry which is preliminary data.</text>
</comment>
<dbReference type="SUPFAM" id="SSF53474">
    <property type="entry name" value="alpha/beta-Hydrolases"/>
    <property type="match status" value="1"/>
</dbReference>
<dbReference type="InterPro" id="IPR029058">
    <property type="entry name" value="AB_hydrolase_fold"/>
</dbReference>
<feature type="domain" description="AB hydrolase-1" evidence="1">
    <location>
        <begin position="31"/>
        <end position="143"/>
    </location>
</feature>
<protein>
    <submittedName>
        <fullName evidence="2">Alpha/beta hydrolase</fullName>
    </submittedName>
</protein>
<dbReference type="InterPro" id="IPR050266">
    <property type="entry name" value="AB_hydrolase_sf"/>
</dbReference>
<gene>
    <name evidence="2" type="ORF">CK510_23870</name>
</gene>
<dbReference type="RefSeq" id="WP_095724047.1">
    <property type="nucleotide sequence ID" value="NZ_NTFS01000364.1"/>
</dbReference>
<dbReference type="InterPro" id="IPR000073">
    <property type="entry name" value="AB_hydrolase_1"/>
</dbReference>
<keyword evidence="2" id="KW-0378">Hydrolase</keyword>
<keyword evidence="3" id="KW-1185">Reference proteome</keyword>
<dbReference type="GO" id="GO:0016787">
    <property type="term" value="F:hydrolase activity"/>
    <property type="evidence" value="ECO:0007669"/>
    <property type="project" value="UniProtKB-KW"/>
</dbReference>
<evidence type="ECO:0000313" key="2">
    <source>
        <dbReference type="EMBL" id="PAX51610.1"/>
    </source>
</evidence>
<accession>A0A2A2TCY1</accession>
<dbReference type="Pfam" id="PF00561">
    <property type="entry name" value="Abhydrolase_1"/>
    <property type="match status" value="1"/>
</dbReference>
<name>A0A2A2TCY1_9CYAN</name>
<organism evidence="2 3">
    <name type="scientific">Brunnivagina elsteri CCALA 953</name>
    <dbReference type="NCBI Taxonomy" id="987040"/>
    <lineage>
        <taxon>Bacteria</taxon>
        <taxon>Bacillati</taxon>
        <taxon>Cyanobacteriota</taxon>
        <taxon>Cyanophyceae</taxon>
        <taxon>Nostocales</taxon>
        <taxon>Calotrichaceae</taxon>
        <taxon>Brunnivagina</taxon>
    </lineage>
</organism>
<dbReference type="OrthoDB" id="9808398at2"/>
<dbReference type="AlphaFoldDB" id="A0A2A2TCY1"/>
<dbReference type="Proteomes" id="UP000218238">
    <property type="component" value="Unassembled WGS sequence"/>
</dbReference>
<proteinExistence type="predicted"/>
<dbReference type="PRINTS" id="PR00111">
    <property type="entry name" value="ABHYDROLASE"/>
</dbReference>
<dbReference type="PANTHER" id="PTHR43798">
    <property type="entry name" value="MONOACYLGLYCEROL LIPASE"/>
    <property type="match status" value="1"/>
</dbReference>
<evidence type="ECO:0000313" key="3">
    <source>
        <dbReference type="Proteomes" id="UP000218238"/>
    </source>
</evidence>